<keyword evidence="2" id="KW-0812">Transmembrane</keyword>
<feature type="transmembrane region" description="Helical" evidence="2">
    <location>
        <begin position="110"/>
        <end position="135"/>
    </location>
</feature>
<dbReference type="OrthoDB" id="1076608at2759"/>
<feature type="transmembrane region" description="Helical" evidence="2">
    <location>
        <begin position="156"/>
        <end position="178"/>
    </location>
</feature>
<proteinExistence type="predicted"/>
<reference evidence="7" key="1">
    <citation type="journal article" date="2013" name="Nat. Genet.">
        <title>The wheat powdery mildew genome shows the unique evolution of an obligate biotroph.</title>
        <authorList>
            <person name="Wicker T."/>
            <person name="Oberhaensli S."/>
            <person name="Parlange F."/>
            <person name="Buchmann J.P."/>
            <person name="Shatalina M."/>
            <person name="Roffler S."/>
            <person name="Ben-David R."/>
            <person name="Dolezel J."/>
            <person name="Simkova H."/>
            <person name="Schulze-Lefert P."/>
            <person name="Spanu P.D."/>
            <person name="Bruggmann R."/>
            <person name="Amselem J."/>
            <person name="Quesneville H."/>
            <person name="Ver Loren van Themaat E."/>
            <person name="Paape T."/>
            <person name="Shimizu K.K."/>
            <person name="Keller B."/>
        </authorList>
    </citation>
    <scope>NUCLEOTIDE SEQUENCE [LARGE SCALE GENOMIC DNA]</scope>
    <source>
        <strain evidence="7">96224</strain>
    </source>
</reference>
<feature type="transmembrane region" description="Helical" evidence="2">
    <location>
        <begin position="249"/>
        <end position="267"/>
    </location>
</feature>
<dbReference type="InterPro" id="IPR003864">
    <property type="entry name" value="CSC1/OSCA1-like_7TM"/>
</dbReference>
<dbReference type="InterPro" id="IPR022257">
    <property type="entry name" value="PHM7_ext"/>
</dbReference>
<dbReference type="AlphaFoldDB" id="A0A061HLN8"/>
<accession>A0A061HLN8</accession>
<name>A0A061HLN8_BLUGR</name>
<feature type="transmembrane region" description="Helical" evidence="2">
    <location>
        <begin position="20"/>
        <end position="40"/>
    </location>
</feature>
<protein>
    <submittedName>
        <fullName evidence="6">BgtA-20201</fullName>
    </submittedName>
</protein>
<feature type="compositionally biased region" description="Polar residues" evidence="1">
    <location>
        <begin position="293"/>
        <end position="313"/>
    </location>
</feature>
<dbReference type="InterPro" id="IPR045122">
    <property type="entry name" value="Csc1-like"/>
</dbReference>
<feature type="transmembrane region" description="Helical" evidence="2">
    <location>
        <begin position="184"/>
        <end position="202"/>
    </location>
</feature>
<evidence type="ECO:0000313" key="5">
    <source>
        <dbReference type="EMBL" id="EPQ64275.1"/>
    </source>
</evidence>
<evidence type="ECO:0000259" key="3">
    <source>
        <dbReference type="Pfam" id="PF02714"/>
    </source>
</evidence>
<dbReference type="PANTHER" id="PTHR13018">
    <property type="entry name" value="PROBABLE MEMBRANE PROTEIN DUF221-RELATED"/>
    <property type="match status" value="1"/>
</dbReference>
<dbReference type="Proteomes" id="UP000053110">
    <property type="component" value="Unassembled WGS sequence"/>
</dbReference>
<evidence type="ECO:0000259" key="4">
    <source>
        <dbReference type="Pfam" id="PF12621"/>
    </source>
</evidence>
<dbReference type="EMBL" id="KE375073">
    <property type="protein sequence ID" value="EPQ64275.1"/>
    <property type="molecule type" value="Genomic_DNA"/>
</dbReference>
<dbReference type="Pfam" id="PF02714">
    <property type="entry name" value="RSN1_7TM"/>
    <property type="match status" value="1"/>
</dbReference>
<reference evidence="5" key="2">
    <citation type="submission" date="2013-01" db="EMBL/GenBank/DDBJ databases">
        <title>The wheat powdery mildew genome reveals unique evolution of an obligate biotroph.</title>
        <authorList>
            <person name="Oberhaensli S."/>
            <person name="Wicker T."/>
            <person name="Keller B."/>
        </authorList>
    </citation>
    <scope>NUCLEOTIDE SEQUENCE</scope>
    <source>
        <strain evidence="5">96224</strain>
    </source>
</reference>
<evidence type="ECO:0000256" key="2">
    <source>
        <dbReference type="SAM" id="Phobius"/>
    </source>
</evidence>
<keyword evidence="2" id="KW-1133">Transmembrane helix</keyword>
<dbReference type="GO" id="GO:0005886">
    <property type="term" value="C:plasma membrane"/>
    <property type="evidence" value="ECO:0007669"/>
    <property type="project" value="TreeGrafter"/>
</dbReference>
<organism evidence="6">
    <name type="scientific">Blumeria graminis f. sp. tritici 96224</name>
    <dbReference type="NCBI Taxonomy" id="1268274"/>
    <lineage>
        <taxon>Eukaryota</taxon>
        <taxon>Fungi</taxon>
        <taxon>Dikarya</taxon>
        <taxon>Ascomycota</taxon>
        <taxon>Pezizomycotina</taxon>
        <taxon>Leotiomycetes</taxon>
        <taxon>Erysiphales</taxon>
        <taxon>Erysiphaceae</taxon>
        <taxon>Blumeria</taxon>
    </lineage>
</organism>
<dbReference type="GO" id="GO:0005227">
    <property type="term" value="F:calcium-activated cation channel activity"/>
    <property type="evidence" value="ECO:0007669"/>
    <property type="project" value="InterPro"/>
</dbReference>
<feature type="transmembrane region" description="Helical" evidence="2">
    <location>
        <begin position="223"/>
        <end position="243"/>
    </location>
</feature>
<dbReference type="HOGENOM" id="CLU_047731_1_0_1"/>
<gene>
    <name evidence="5" type="ORF">BGT96224_A20201</name>
    <name evidence="6" type="ORF">BGT96224V2_LOCUS4079</name>
</gene>
<dbReference type="Pfam" id="PF12621">
    <property type="entry name" value="PHM7_ext"/>
    <property type="match status" value="1"/>
</dbReference>
<dbReference type="PANTHER" id="PTHR13018:SF26">
    <property type="entry name" value="DOMAIN PROTEIN, PUTATIVE (AFU_ORTHOLOGUE AFUA_5G10920)-RELATED"/>
    <property type="match status" value="1"/>
</dbReference>
<evidence type="ECO:0000256" key="1">
    <source>
        <dbReference type="SAM" id="MobiDB-lite"/>
    </source>
</evidence>
<sequence length="423" mass="46753">MNYSELAWLRKIPNNVMGLITGLLPAVAMAILMSLVPVIMRVAAKLSGEPSLARVELFTQNAYFVFQVVHVFLVATVASAATTLVKEVTDDPSSITSLLATKIPKASNFYISYLLVQGLTVASGVISQVVGFIIFKLIYRFLAKTPRSMYQKWSSLSAISWGSTLPVFTNIAVIGIVYSCIAPVVIGFGAVAMFLFYIAYRYNVLFVSDSPINTKGLIYPRALQQLLTGVYLAEFCLLGLFIISKASGPIVLMIVFIIFTVVYHLLLNKALGPLLYTLPKSLMAEESNDAETPDTNGKNSEQNMDSSPVPTVHSQRDTFTRFIETYIQYDYATLRKIVPRSETFHNQLAEADAENAFLPPSVTSKVPLLWVPRDSIGISSEEISETGKVIPITDEGAILGDDNFITWNPETSRPPIWKPKIYY</sequence>
<evidence type="ECO:0000313" key="6">
    <source>
        <dbReference type="EMBL" id="SUZ10918.1"/>
    </source>
</evidence>
<feature type="domain" description="CSC1/OSCA1-like 7TM region" evidence="3">
    <location>
        <begin position="5"/>
        <end position="241"/>
    </location>
</feature>
<feature type="region of interest" description="Disordered" evidence="1">
    <location>
        <begin position="286"/>
        <end position="313"/>
    </location>
</feature>
<evidence type="ECO:0000313" key="7">
    <source>
        <dbReference type="Proteomes" id="UP000053110"/>
    </source>
</evidence>
<dbReference type="EMBL" id="UIGY01000101">
    <property type="protein sequence ID" value="SUZ10918.1"/>
    <property type="molecule type" value="Genomic_DNA"/>
</dbReference>
<reference evidence="6" key="3">
    <citation type="submission" date="2018-07" db="EMBL/GenBank/DDBJ databases">
        <authorList>
            <person name="Quirk P.G."/>
            <person name="Krulwich T.A."/>
        </authorList>
    </citation>
    <scope>NUCLEOTIDE SEQUENCE</scope>
    <source>
        <strain evidence="6">96224</strain>
    </source>
</reference>
<feature type="domain" description="10TM putative phosphate transporter extracellular tail" evidence="4">
    <location>
        <begin position="322"/>
        <end position="415"/>
    </location>
</feature>
<keyword evidence="2" id="KW-0472">Membrane</keyword>
<feature type="non-terminal residue" evidence="6">
    <location>
        <position position="423"/>
    </location>
</feature>
<feature type="transmembrane region" description="Helical" evidence="2">
    <location>
        <begin position="61"/>
        <end position="85"/>
    </location>
</feature>